<dbReference type="PANTHER" id="PTHR42756">
    <property type="entry name" value="TRANSCRIPTIONAL REGULATOR, MARR"/>
    <property type="match status" value="1"/>
</dbReference>
<evidence type="ECO:0000313" key="7">
    <source>
        <dbReference type="Proteomes" id="UP000295132"/>
    </source>
</evidence>
<evidence type="ECO:0000259" key="4">
    <source>
        <dbReference type="PROSITE" id="PS50995"/>
    </source>
</evidence>
<keyword evidence="1" id="KW-0805">Transcription regulation</keyword>
<evidence type="ECO:0000313" key="6">
    <source>
        <dbReference type="EMBL" id="TDK60708.1"/>
    </source>
</evidence>
<feature type="domain" description="HTH marR-type" evidence="4">
    <location>
        <begin position="6"/>
        <end position="138"/>
    </location>
</feature>
<name>A0A4R5VQ57_9BACI</name>
<dbReference type="Gene3D" id="1.10.10.10">
    <property type="entry name" value="Winged helix-like DNA-binding domain superfamily/Winged helix DNA-binding domain"/>
    <property type="match status" value="1"/>
</dbReference>
<dbReference type="InterPro" id="IPR036388">
    <property type="entry name" value="WH-like_DNA-bd_sf"/>
</dbReference>
<keyword evidence="2" id="KW-0238">DNA-binding</keyword>
<dbReference type="GO" id="GO:0003700">
    <property type="term" value="F:DNA-binding transcription factor activity"/>
    <property type="evidence" value="ECO:0007669"/>
    <property type="project" value="InterPro"/>
</dbReference>
<keyword evidence="8" id="KW-1185">Reference proteome</keyword>
<dbReference type="Proteomes" id="UP000295132">
    <property type="component" value="Unassembled WGS sequence"/>
</dbReference>
<sequence>MVRKCKNLPFLVLMQTSKAIHERIKEEMTKNKLSITEFSVLEVLYQKGKQTIQQIGHCILISSGSMTYVIDKLEQKGLLKRNDCPNDRRVIHVTLTDKGNQFMEEIMPKHLELIEDMFHSLNSDEAVTLFRLLEKVKNTI</sequence>
<evidence type="ECO:0000256" key="2">
    <source>
        <dbReference type="ARBA" id="ARBA00023125"/>
    </source>
</evidence>
<gene>
    <name evidence="6" type="ORF">E2K98_13330</name>
    <name evidence="5" type="ORF">RCG21_20695</name>
</gene>
<dbReference type="AlphaFoldDB" id="A0A4R5VQ57"/>
<dbReference type="EMBL" id="JAVGVR010000001">
    <property type="protein sequence ID" value="MDQ6598750.1"/>
    <property type="molecule type" value="Genomic_DNA"/>
</dbReference>
<accession>A0A4R5VQ57</accession>
<dbReference type="RefSeq" id="WP_133334826.1">
    <property type="nucleotide sequence ID" value="NZ_JAVGVR010000001.1"/>
</dbReference>
<dbReference type="InterPro" id="IPR036390">
    <property type="entry name" value="WH_DNA-bd_sf"/>
</dbReference>
<dbReference type="EMBL" id="SMYO01000006">
    <property type="protein sequence ID" value="TDK60708.1"/>
    <property type="molecule type" value="Genomic_DNA"/>
</dbReference>
<protein>
    <submittedName>
        <fullName evidence="6">MarR family transcriptional regulator</fullName>
    </submittedName>
</protein>
<dbReference type="InterPro" id="IPR000835">
    <property type="entry name" value="HTH_MarR-typ"/>
</dbReference>
<dbReference type="PROSITE" id="PS50995">
    <property type="entry name" value="HTH_MARR_2"/>
    <property type="match status" value="1"/>
</dbReference>
<dbReference type="PANTHER" id="PTHR42756:SF1">
    <property type="entry name" value="TRANSCRIPTIONAL REPRESSOR OF EMRAB OPERON"/>
    <property type="match status" value="1"/>
</dbReference>
<dbReference type="PROSITE" id="PS01117">
    <property type="entry name" value="HTH_MARR_1"/>
    <property type="match status" value="1"/>
</dbReference>
<evidence type="ECO:0000313" key="8">
    <source>
        <dbReference type="Proteomes" id="UP001178888"/>
    </source>
</evidence>
<dbReference type="SMART" id="SM00347">
    <property type="entry name" value="HTH_MARR"/>
    <property type="match status" value="1"/>
</dbReference>
<comment type="caution">
    <text evidence="6">The sequence shown here is derived from an EMBL/GenBank/DDBJ whole genome shotgun (WGS) entry which is preliminary data.</text>
</comment>
<reference evidence="5" key="2">
    <citation type="submission" date="2023-08" db="EMBL/GenBank/DDBJ databases">
        <title>Nitrogen cycling bacteria in agricultural field soils.</title>
        <authorList>
            <person name="Jang J."/>
        </authorList>
    </citation>
    <scope>NUCLEOTIDE SEQUENCE</scope>
    <source>
        <strain evidence="5">PS3-36</strain>
    </source>
</reference>
<evidence type="ECO:0000256" key="1">
    <source>
        <dbReference type="ARBA" id="ARBA00023015"/>
    </source>
</evidence>
<organism evidence="6 7">
    <name type="scientific">Bacillus salipaludis</name>
    <dbReference type="NCBI Taxonomy" id="2547811"/>
    <lineage>
        <taxon>Bacteria</taxon>
        <taxon>Bacillati</taxon>
        <taxon>Bacillota</taxon>
        <taxon>Bacilli</taxon>
        <taxon>Bacillales</taxon>
        <taxon>Bacillaceae</taxon>
        <taxon>Bacillus</taxon>
    </lineage>
</organism>
<dbReference type="GO" id="GO:0003677">
    <property type="term" value="F:DNA binding"/>
    <property type="evidence" value="ECO:0007669"/>
    <property type="project" value="UniProtKB-KW"/>
</dbReference>
<dbReference type="Pfam" id="PF01047">
    <property type="entry name" value="MarR"/>
    <property type="match status" value="1"/>
</dbReference>
<dbReference type="Proteomes" id="UP001178888">
    <property type="component" value="Unassembled WGS sequence"/>
</dbReference>
<dbReference type="SUPFAM" id="SSF46785">
    <property type="entry name" value="Winged helix' DNA-binding domain"/>
    <property type="match status" value="1"/>
</dbReference>
<keyword evidence="3" id="KW-0804">Transcription</keyword>
<dbReference type="PRINTS" id="PR00598">
    <property type="entry name" value="HTHMARR"/>
</dbReference>
<proteinExistence type="predicted"/>
<reference evidence="6 7" key="1">
    <citation type="submission" date="2019-03" db="EMBL/GenBank/DDBJ databases">
        <title>Bacillus niacini sp. nov. a Nicotinate-Metabolizing Mesophile Isolated from Soil.</title>
        <authorList>
            <person name="Zhang G."/>
        </authorList>
    </citation>
    <scope>NUCLEOTIDE SEQUENCE [LARGE SCALE GENOMIC DNA]</scope>
    <source>
        <strain evidence="6 7">WN066</strain>
    </source>
</reference>
<dbReference type="InterPro" id="IPR023187">
    <property type="entry name" value="Tscrpt_reg_MarR-type_CS"/>
</dbReference>
<evidence type="ECO:0000313" key="5">
    <source>
        <dbReference type="EMBL" id="MDQ6598750.1"/>
    </source>
</evidence>
<evidence type="ECO:0000256" key="3">
    <source>
        <dbReference type="ARBA" id="ARBA00023163"/>
    </source>
</evidence>